<dbReference type="AlphaFoldDB" id="A0A9N9UX98"/>
<evidence type="ECO:0000313" key="2">
    <source>
        <dbReference type="EMBL" id="CAH0003383.1"/>
    </source>
</evidence>
<dbReference type="EMBL" id="CABFNO020001564">
    <property type="protein sequence ID" value="CAH0003383.1"/>
    <property type="molecule type" value="Genomic_DNA"/>
</dbReference>
<evidence type="ECO:0000313" key="3">
    <source>
        <dbReference type="Proteomes" id="UP000754883"/>
    </source>
</evidence>
<comment type="caution">
    <text evidence="2">The sequence shown here is derived from an EMBL/GenBank/DDBJ whole genome shotgun (WGS) entry which is preliminary data.</text>
</comment>
<sequence length="633" mass="72445">MGRRIMDEDAMAAMEADRVAQAELSEYLERENGPSGGRGHSTVAYRREGDLSQAYPQIEAPDLRVGDAITTQPVASRDDCKASPPDSDDRDVCAPRPSAPLGSPTGSETPLVAITDEEVRNYRKASEYGDYHLLVSDGARPAYPVERVEEVQQNSYEYFDLLYRWSHIESFDTSPCQWDVFQRQLVRWEHFRAWQMRQRDKIDELSLEKFIEKRRTDSKRMADHIPEYRMGPVTPSRPIRKQVYKAWRLDQHLRRRDREFIRQGAHKPVGFVQKVEAIRRRLLEYGFAGHIDFDIDPKKQGQLATWAEYVDFELRWLSAYEAAVERAALEVEKTWQKYDDEGQFSKEETVQVLQSKYFKIELSGQKYQRQTHMTAAREAVARLRQQIESDSPEIADTKLEMLQAAEKRSQNADERYMQAVRKSAAASEIENKRGHQKYKELVAKQKALAQWYPVASGERKTRVFKFSEVHSSETTTALQDTPARQRSTGTLAMVKGVGSSPRRQRSRAPAVNDSATHWDYKVNSSVPIPSTIRQSKTGTAAFQEATIAQNGTGPFTGIMPLDIRSTICGLKHSDAPQVPQHDLISGEEKAQEARTVTAKTTNKRKRARTVEEMEASNERLESLRRRPHVDYSA</sequence>
<protein>
    <submittedName>
        <fullName evidence="2">Uncharacterized protein</fullName>
    </submittedName>
</protein>
<feature type="region of interest" description="Disordered" evidence="1">
    <location>
        <begin position="71"/>
        <end position="109"/>
    </location>
</feature>
<name>A0A9N9UX98_9HYPO</name>
<accession>A0A9N9UX98</accession>
<reference evidence="2 3" key="2">
    <citation type="submission" date="2021-10" db="EMBL/GenBank/DDBJ databases">
        <authorList>
            <person name="Piombo E."/>
        </authorList>
    </citation>
    <scope>NUCLEOTIDE SEQUENCE [LARGE SCALE GENOMIC DNA]</scope>
</reference>
<reference evidence="3" key="1">
    <citation type="submission" date="2019-06" db="EMBL/GenBank/DDBJ databases">
        <authorList>
            <person name="Broberg M."/>
        </authorList>
    </citation>
    <scope>NUCLEOTIDE SEQUENCE [LARGE SCALE GENOMIC DNA]</scope>
</reference>
<dbReference type="OrthoDB" id="5419928at2759"/>
<feature type="region of interest" description="Disordered" evidence="1">
    <location>
        <begin position="586"/>
        <end position="633"/>
    </location>
</feature>
<keyword evidence="3" id="KW-1185">Reference proteome</keyword>
<proteinExistence type="predicted"/>
<gene>
    <name evidence="2" type="ORF">CBYS24578_00014563</name>
</gene>
<dbReference type="Proteomes" id="UP000754883">
    <property type="component" value="Unassembled WGS sequence"/>
</dbReference>
<feature type="region of interest" description="Disordered" evidence="1">
    <location>
        <begin position="26"/>
        <end position="57"/>
    </location>
</feature>
<evidence type="ECO:0000256" key="1">
    <source>
        <dbReference type="SAM" id="MobiDB-lite"/>
    </source>
</evidence>
<feature type="compositionally biased region" description="Basic and acidic residues" evidence="1">
    <location>
        <begin position="608"/>
        <end position="624"/>
    </location>
</feature>
<organism evidence="2 3">
    <name type="scientific">Clonostachys byssicola</name>
    <dbReference type="NCBI Taxonomy" id="160290"/>
    <lineage>
        <taxon>Eukaryota</taxon>
        <taxon>Fungi</taxon>
        <taxon>Dikarya</taxon>
        <taxon>Ascomycota</taxon>
        <taxon>Pezizomycotina</taxon>
        <taxon>Sordariomycetes</taxon>
        <taxon>Hypocreomycetidae</taxon>
        <taxon>Hypocreales</taxon>
        <taxon>Bionectriaceae</taxon>
        <taxon>Clonostachys</taxon>
    </lineage>
</organism>